<evidence type="ECO:0000256" key="7">
    <source>
        <dbReference type="ARBA" id="ARBA00023163"/>
    </source>
</evidence>
<feature type="zinc finger region" evidence="8">
    <location>
        <begin position="3"/>
        <end position="34"/>
    </location>
</feature>
<evidence type="ECO:0000313" key="11">
    <source>
        <dbReference type="Proteomes" id="UP000035268"/>
    </source>
</evidence>
<dbReference type="Proteomes" id="UP000035268">
    <property type="component" value="Chromosome"/>
</dbReference>
<evidence type="ECO:0000256" key="8">
    <source>
        <dbReference type="HAMAP-Rule" id="MF_00440"/>
    </source>
</evidence>
<dbReference type="AlphaFoldDB" id="A0A0G3EAT0"/>
<keyword evidence="4 8" id="KW-0067">ATP-binding</keyword>
<keyword evidence="8" id="KW-0479">Metal-binding</keyword>
<keyword evidence="11" id="KW-1185">Reference proteome</keyword>
<dbReference type="PANTHER" id="PTHR30455">
    <property type="entry name" value="TRANSCRIPTIONAL REPRESSOR NRDR"/>
    <property type="match status" value="1"/>
</dbReference>
<evidence type="ECO:0000259" key="9">
    <source>
        <dbReference type="PROSITE" id="PS51161"/>
    </source>
</evidence>
<dbReference type="PANTHER" id="PTHR30455:SF2">
    <property type="entry name" value="TRANSCRIPTIONAL REPRESSOR NRDR"/>
    <property type="match status" value="1"/>
</dbReference>
<dbReference type="GO" id="GO:0003677">
    <property type="term" value="F:DNA binding"/>
    <property type="evidence" value="ECO:0007669"/>
    <property type="project" value="UniProtKB-KW"/>
</dbReference>
<dbReference type="InterPro" id="IPR003796">
    <property type="entry name" value="RNR_NrdR-like"/>
</dbReference>
<sequence>MRCPRCSEKDDKVIDSREAREGAAIRRRRECLSCGHRFTTYEEVLKAKLQVVKRDGRREALDRDKMFQSIKVACQKRHISVPRINGIVDAILNEIEAEYENEVPSTAVGEKVMMRLGRLDAVAYVRFASVYRRFRDVNQFMSEVERMLE</sequence>
<dbReference type="Pfam" id="PF22811">
    <property type="entry name" value="Zn_ribbon_NrdR"/>
    <property type="match status" value="1"/>
</dbReference>
<comment type="function">
    <text evidence="8">Negatively regulates transcription of bacterial ribonucleotide reductase nrd genes and operons by binding to NrdR-boxes.</text>
</comment>
<evidence type="ECO:0000313" key="10">
    <source>
        <dbReference type="EMBL" id="AKJ63591.1"/>
    </source>
</evidence>
<keyword evidence="8" id="KW-0862">Zinc</keyword>
<keyword evidence="7 8" id="KW-0804">Transcription</keyword>
<dbReference type="HAMAP" id="MF_00440">
    <property type="entry name" value="NrdR"/>
    <property type="match status" value="1"/>
</dbReference>
<keyword evidence="5 8" id="KW-0805">Transcription regulation</keyword>
<dbReference type="EMBL" id="CP010904">
    <property type="protein sequence ID" value="AKJ63591.1"/>
    <property type="molecule type" value="Genomic_DNA"/>
</dbReference>
<dbReference type="GO" id="GO:0045892">
    <property type="term" value="P:negative regulation of DNA-templated transcription"/>
    <property type="evidence" value="ECO:0007669"/>
    <property type="project" value="UniProtKB-UniRule"/>
</dbReference>
<dbReference type="Pfam" id="PF03477">
    <property type="entry name" value="ATP-cone"/>
    <property type="match status" value="1"/>
</dbReference>
<dbReference type="InterPro" id="IPR005144">
    <property type="entry name" value="ATP-cone_dom"/>
</dbReference>
<dbReference type="OrthoDB" id="9807461at2"/>
<evidence type="ECO:0000256" key="3">
    <source>
        <dbReference type="ARBA" id="ARBA00022771"/>
    </source>
</evidence>
<name>A0A0G3EAT0_9BACT</name>
<dbReference type="STRING" id="1307763.L21SP4_00310"/>
<keyword evidence="3 8" id="KW-0863">Zinc-finger</keyword>
<evidence type="ECO:0000256" key="6">
    <source>
        <dbReference type="ARBA" id="ARBA00023125"/>
    </source>
</evidence>
<keyword evidence="2 8" id="KW-0547">Nucleotide-binding</keyword>
<dbReference type="RefSeq" id="WP_052881005.1">
    <property type="nucleotide sequence ID" value="NZ_CP010904.1"/>
</dbReference>
<dbReference type="NCBIfam" id="TIGR00244">
    <property type="entry name" value="transcriptional regulator NrdR"/>
    <property type="match status" value="1"/>
</dbReference>
<comment type="similarity">
    <text evidence="8">Belongs to the NrdR family.</text>
</comment>
<dbReference type="PATRIC" id="fig|1609981.3.peg.325"/>
<dbReference type="InterPro" id="IPR055173">
    <property type="entry name" value="NrdR-like_N"/>
</dbReference>
<keyword evidence="6 8" id="KW-0238">DNA-binding</keyword>
<comment type="cofactor">
    <cofactor evidence="8">
        <name>Zn(2+)</name>
        <dbReference type="ChEBI" id="CHEBI:29105"/>
    </cofactor>
    <text evidence="8">Binds 1 zinc ion.</text>
</comment>
<dbReference type="GO" id="GO:0008270">
    <property type="term" value="F:zinc ion binding"/>
    <property type="evidence" value="ECO:0007669"/>
    <property type="project" value="UniProtKB-UniRule"/>
</dbReference>
<accession>A0A0G3EAT0</accession>
<keyword evidence="1 8" id="KW-0678">Repressor</keyword>
<evidence type="ECO:0000256" key="2">
    <source>
        <dbReference type="ARBA" id="ARBA00022741"/>
    </source>
</evidence>
<evidence type="ECO:0000256" key="1">
    <source>
        <dbReference type="ARBA" id="ARBA00022491"/>
    </source>
</evidence>
<evidence type="ECO:0000256" key="4">
    <source>
        <dbReference type="ARBA" id="ARBA00022840"/>
    </source>
</evidence>
<organism evidence="10 11">
    <name type="scientific">Kiritimatiella glycovorans</name>
    <dbReference type="NCBI Taxonomy" id="1307763"/>
    <lineage>
        <taxon>Bacteria</taxon>
        <taxon>Pseudomonadati</taxon>
        <taxon>Kiritimatiellota</taxon>
        <taxon>Kiritimatiellia</taxon>
        <taxon>Kiritimatiellales</taxon>
        <taxon>Kiritimatiellaceae</taxon>
        <taxon>Kiritimatiella</taxon>
    </lineage>
</organism>
<reference evidence="11" key="1">
    <citation type="submission" date="2015-02" db="EMBL/GenBank/DDBJ databases">
        <title>Description and complete genome sequence of the first cultured representative of the subdivision 5 of the Verrucomicrobia phylum.</title>
        <authorList>
            <person name="Spring S."/>
            <person name="Bunk B."/>
            <person name="Sproer C."/>
            <person name="Klenk H.-P."/>
        </authorList>
    </citation>
    <scope>NUCLEOTIDE SEQUENCE [LARGE SCALE GENOMIC DNA]</scope>
    <source>
        <strain evidence="11">L21-Fru-AB</strain>
    </source>
</reference>
<feature type="domain" description="ATP-cone" evidence="9">
    <location>
        <begin position="49"/>
        <end position="139"/>
    </location>
</feature>
<dbReference type="GO" id="GO:0005524">
    <property type="term" value="F:ATP binding"/>
    <property type="evidence" value="ECO:0007669"/>
    <property type="project" value="UniProtKB-UniRule"/>
</dbReference>
<dbReference type="PROSITE" id="PS51161">
    <property type="entry name" value="ATP_CONE"/>
    <property type="match status" value="1"/>
</dbReference>
<dbReference type="KEGG" id="vbl:L21SP4_00310"/>
<proteinExistence type="inferred from homology"/>
<evidence type="ECO:0000256" key="5">
    <source>
        <dbReference type="ARBA" id="ARBA00023015"/>
    </source>
</evidence>
<protein>
    <recommendedName>
        <fullName evidence="8">Transcriptional repressor NrdR</fullName>
    </recommendedName>
</protein>
<gene>
    <name evidence="8 10" type="primary">nrdR</name>
    <name evidence="10" type="ORF">L21SP4_00310</name>
</gene>
<reference evidence="10 11" key="2">
    <citation type="journal article" date="2016" name="ISME J.">
        <title>Characterization of the first cultured representative of Verrucomicrobia subdivision 5 indicates the proposal of a novel phylum.</title>
        <authorList>
            <person name="Spring S."/>
            <person name="Bunk B."/>
            <person name="Sproer C."/>
            <person name="Schumann P."/>
            <person name="Rohde M."/>
            <person name="Tindall B.J."/>
            <person name="Klenk H.P."/>
        </authorList>
    </citation>
    <scope>NUCLEOTIDE SEQUENCE [LARGE SCALE GENOMIC DNA]</scope>
    <source>
        <strain evidence="10 11">L21-Fru-AB</strain>
    </source>
</reference>